<dbReference type="Proteomes" id="UP000789901">
    <property type="component" value="Unassembled WGS sequence"/>
</dbReference>
<protein>
    <submittedName>
        <fullName evidence="1">10310_t:CDS:1</fullName>
    </submittedName>
</protein>
<proteinExistence type="predicted"/>
<evidence type="ECO:0000313" key="1">
    <source>
        <dbReference type="EMBL" id="CAG8803798.1"/>
    </source>
</evidence>
<accession>A0ABN7VWK8</accession>
<gene>
    <name evidence="1" type="ORF">GMARGA_LOCUS23723</name>
</gene>
<keyword evidence="2" id="KW-1185">Reference proteome</keyword>
<dbReference type="EMBL" id="CAJVQB010024282">
    <property type="protein sequence ID" value="CAG8803798.1"/>
    <property type="molecule type" value="Genomic_DNA"/>
</dbReference>
<sequence>MAWHAIYQEKCSPLLSITNWHNLSSIRLSYPQLRIAPIHRDSMFNNLPMSLSRAIGWPVESY</sequence>
<name>A0ABN7VWK8_GIGMA</name>
<organism evidence="1 2">
    <name type="scientific">Gigaspora margarita</name>
    <dbReference type="NCBI Taxonomy" id="4874"/>
    <lineage>
        <taxon>Eukaryota</taxon>
        <taxon>Fungi</taxon>
        <taxon>Fungi incertae sedis</taxon>
        <taxon>Mucoromycota</taxon>
        <taxon>Glomeromycotina</taxon>
        <taxon>Glomeromycetes</taxon>
        <taxon>Diversisporales</taxon>
        <taxon>Gigasporaceae</taxon>
        <taxon>Gigaspora</taxon>
    </lineage>
</organism>
<comment type="caution">
    <text evidence="1">The sequence shown here is derived from an EMBL/GenBank/DDBJ whole genome shotgun (WGS) entry which is preliminary data.</text>
</comment>
<evidence type="ECO:0000313" key="2">
    <source>
        <dbReference type="Proteomes" id="UP000789901"/>
    </source>
</evidence>
<reference evidence="1 2" key="1">
    <citation type="submission" date="2021-06" db="EMBL/GenBank/DDBJ databases">
        <authorList>
            <person name="Kallberg Y."/>
            <person name="Tangrot J."/>
            <person name="Rosling A."/>
        </authorList>
    </citation>
    <scope>NUCLEOTIDE SEQUENCE [LARGE SCALE GENOMIC DNA]</scope>
    <source>
        <strain evidence="1 2">120-4 pot B 10/14</strain>
    </source>
</reference>